<evidence type="ECO:0000256" key="2">
    <source>
        <dbReference type="ARBA" id="ARBA00022729"/>
    </source>
</evidence>
<dbReference type="PANTHER" id="PTHR34216:SF3">
    <property type="entry name" value="POLY-BETA-1,6-N-ACETYL-D-GLUCOSAMINE N-DEACETYLASE"/>
    <property type="match status" value="1"/>
</dbReference>
<accession>A0A4R6MWG4</accession>
<evidence type="ECO:0000259" key="3">
    <source>
        <dbReference type="PROSITE" id="PS51677"/>
    </source>
</evidence>
<dbReference type="InterPro" id="IPR011330">
    <property type="entry name" value="Glyco_hydro/deAcase_b/a-brl"/>
</dbReference>
<comment type="caution">
    <text evidence="4">The sequence shown here is derived from an EMBL/GenBank/DDBJ whole genome shotgun (WGS) entry which is preliminary data.</text>
</comment>
<dbReference type="PROSITE" id="PS51677">
    <property type="entry name" value="NODB"/>
    <property type="match status" value="1"/>
</dbReference>
<reference evidence="4 5" key="1">
    <citation type="submission" date="2019-03" db="EMBL/GenBank/DDBJ databases">
        <title>Genomic Encyclopedia of Type Strains, Phase IV (KMG-IV): sequencing the most valuable type-strain genomes for metagenomic binning, comparative biology and taxonomic classification.</title>
        <authorList>
            <person name="Goeker M."/>
        </authorList>
    </citation>
    <scope>NUCLEOTIDE SEQUENCE [LARGE SCALE GENOMIC DNA]</scope>
    <source>
        <strain evidence="4 5">DSM 25082</strain>
    </source>
</reference>
<dbReference type="PANTHER" id="PTHR34216">
    <property type="match status" value="1"/>
</dbReference>
<comment type="subcellular location">
    <subcellularLocation>
        <location evidence="1">Secreted</location>
    </subcellularLocation>
</comment>
<dbReference type="CDD" id="cd10918">
    <property type="entry name" value="CE4_NodB_like_5s_6s"/>
    <property type="match status" value="1"/>
</dbReference>
<dbReference type="Pfam" id="PF01522">
    <property type="entry name" value="Polysacc_deac_1"/>
    <property type="match status" value="2"/>
</dbReference>
<dbReference type="OrthoDB" id="9814639at2"/>
<dbReference type="InterPro" id="IPR002509">
    <property type="entry name" value="NODB_dom"/>
</dbReference>
<dbReference type="GO" id="GO:0005975">
    <property type="term" value="P:carbohydrate metabolic process"/>
    <property type="evidence" value="ECO:0007669"/>
    <property type="project" value="InterPro"/>
</dbReference>
<name>A0A4R6MWG4_9BURK</name>
<proteinExistence type="predicted"/>
<dbReference type="RefSeq" id="WP_133604610.1">
    <property type="nucleotide sequence ID" value="NZ_JAUFPJ010000009.1"/>
</dbReference>
<dbReference type="InterPro" id="IPR051398">
    <property type="entry name" value="Polysacch_Deacetylase"/>
</dbReference>
<dbReference type="GO" id="GO:0016810">
    <property type="term" value="F:hydrolase activity, acting on carbon-nitrogen (but not peptide) bonds"/>
    <property type="evidence" value="ECO:0007669"/>
    <property type="project" value="InterPro"/>
</dbReference>
<dbReference type="Proteomes" id="UP000295357">
    <property type="component" value="Unassembled WGS sequence"/>
</dbReference>
<dbReference type="SUPFAM" id="SSF88713">
    <property type="entry name" value="Glycoside hydrolase/deacetylase"/>
    <property type="match status" value="1"/>
</dbReference>
<sequence length="319" mass="36014">MINRMLMGWASGRAHRARLTTLIFHRVLPTPDALFPEEMHALRFRELCDWLKSWFEVLPLDVAVRRLKDGSLPSRACAITFDDGYADNHDVALPILRAAGLPATFFVATGFLDGGRMWNDTLIETIRRCKRSSLNLEGTPVSGLGRLELGPTPESRRREIERVLQVVKYLDHEQRLDCVNTLAQRAEVELPVDLMMSSAQVRALHEQGMQIGAHTVSHPILAGLPDEQARAEIAESRRVLQDITGQAVSLFAYPNGKPGTDYSERSTEIVRELGFEAAVSTHWGAAKQGCDYFQIPRFTPWDRSRWRFAARLQRNLLTA</sequence>
<organism evidence="4 5">
    <name type="scientific">Roseateles asaccharophilus</name>
    <dbReference type="NCBI Taxonomy" id="582607"/>
    <lineage>
        <taxon>Bacteria</taxon>
        <taxon>Pseudomonadati</taxon>
        <taxon>Pseudomonadota</taxon>
        <taxon>Betaproteobacteria</taxon>
        <taxon>Burkholderiales</taxon>
        <taxon>Sphaerotilaceae</taxon>
        <taxon>Roseateles</taxon>
    </lineage>
</organism>
<evidence type="ECO:0000313" key="5">
    <source>
        <dbReference type="Proteomes" id="UP000295357"/>
    </source>
</evidence>
<evidence type="ECO:0000313" key="4">
    <source>
        <dbReference type="EMBL" id="TDP06540.1"/>
    </source>
</evidence>
<dbReference type="AlphaFoldDB" id="A0A4R6MWG4"/>
<dbReference type="EMBL" id="SNXE01000008">
    <property type="protein sequence ID" value="TDP06540.1"/>
    <property type="molecule type" value="Genomic_DNA"/>
</dbReference>
<gene>
    <name evidence="4" type="ORF">DFR39_1088</name>
</gene>
<protein>
    <submittedName>
        <fullName evidence="4">Polysaccharide deacetylase</fullName>
    </submittedName>
</protein>
<evidence type="ECO:0000256" key="1">
    <source>
        <dbReference type="ARBA" id="ARBA00004613"/>
    </source>
</evidence>
<keyword evidence="2" id="KW-0732">Signal</keyword>
<dbReference type="Gene3D" id="3.20.20.370">
    <property type="entry name" value="Glycoside hydrolase/deacetylase"/>
    <property type="match status" value="1"/>
</dbReference>
<feature type="domain" description="NodB homology" evidence="3">
    <location>
        <begin position="75"/>
        <end position="319"/>
    </location>
</feature>
<dbReference type="GO" id="GO:0005576">
    <property type="term" value="C:extracellular region"/>
    <property type="evidence" value="ECO:0007669"/>
    <property type="project" value="UniProtKB-SubCell"/>
</dbReference>
<keyword evidence="5" id="KW-1185">Reference proteome</keyword>